<keyword evidence="2" id="KW-1185">Reference proteome</keyword>
<evidence type="ECO:0000313" key="2">
    <source>
        <dbReference type="Proteomes" id="UP000189733"/>
    </source>
</evidence>
<name>A0A1T4VGY1_9BACT</name>
<organism evidence="1 2">
    <name type="scientific">Desulfobaculum bizertense DSM 18034</name>
    <dbReference type="NCBI Taxonomy" id="1121442"/>
    <lineage>
        <taxon>Bacteria</taxon>
        <taxon>Pseudomonadati</taxon>
        <taxon>Thermodesulfobacteriota</taxon>
        <taxon>Desulfovibrionia</taxon>
        <taxon>Desulfovibrionales</taxon>
        <taxon>Desulfovibrionaceae</taxon>
        <taxon>Desulfobaculum</taxon>
    </lineage>
</organism>
<reference evidence="1 2" key="1">
    <citation type="submission" date="2017-02" db="EMBL/GenBank/DDBJ databases">
        <authorList>
            <person name="Peterson S.W."/>
        </authorList>
    </citation>
    <scope>NUCLEOTIDE SEQUENCE [LARGE SCALE GENOMIC DNA]</scope>
    <source>
        <strain evidence="1 2">DSM 18034</strain>
    </source>
</reference>
<proteinExistence type="predicted"/>
<dbReference type="STRING" id="1121442.SAMN02745702_00268"/>
<evidence type="ECO:0000313" key="1">
    <source>
        <dbReference type="EMBL" id="SKA64118.1"/>
    </source>
</evidence>
<dbReference type="RefSeq" id="WP_078683586.1">
    <property type="nucleotide sequence ID" value="NZ_FUYA01000001.1"/>
</dbReference>
<evidence type="ECO:0008006" key="3">
    <source>
        <dbReference type="Google" id="ProtNLM"/>
    </source>
</evidence>
<accession>A0A1T4VGY1</accession>
<dbReference type="OrthoDB" id="5463178at2"/>
<gene>
    <name evidence="1" type="ORF">SAMN02745702_00268</name>
</gene>
<dbReference type="AlphaFoldDB" id="A0A1T4VGY1"/>
<protein>
    <recommendedName>
        <fullName evidence="3">Holin of 3TMs, for gene-transfer release</fullName>
    </recommendedName>
</protein>
<sequence>MADWKDIGKIVAGVAPVLGAVLGGPAGAIASAAGSLVASCVGCDPSPESVSSALRNPELLLQLRSLEQEQQTRLLEWQGEQLRLSLEMERELSRRHEADMQSDSWLSKNVRPLCVLLFTVALIGGVFGPDIPAQKLSVLTDLGFGVYGYYFLGRSVFDKGAVRLRMGRDHAGNKSG</sequence>
<dbReference type="EMBL" id="FUYA01000001">
    <property type="protein sequence ID" value="SKA64118.1"/>
    <property type="molecule type" value="Genomic_DNA"/>
</dbReference>
<dbReference type="Proteomes" id="UP000189733">
    <property type="component" value="Unassembled WGS sequence"/>
</dbReference>